<reference evidence="2" key="1">
    <citation type="submission" date="2010-08" db="EMBL/GenBank/DDBJ databases">
        <authorList>
            <consortium name="Caenorhabditis japonica Sequencing Consortium"/>
            <person name="Wilson R.K."/>
        </authorList>
    </citation>
    <scope>NUCLEOTIDE SEQUENCE [LARGE SCALE GENOMIC DNA]</scope>
    <source>
        <strain evidence="2">DF5081</strain>
    </source>
</reference>
<protein>
    <submittedName>
        <fullName evidence="1">Uncharacterized protein</fullName>
    </submittedName>
</protein>
<keyword evidence="2" id="KW-1185">Reference proteome</keyword>
<evidence type="ECO:0000313" key="1">
    <source>
        <dbReference type="EnsemblMetazoa" id="CJA35296.1"/>
    </source>
</evidence>
<reference evidence="1" key="2">
    <citation type="submission" date="2022-06" db="UniProtKB">
        <authorList>
            <consortium name="EnsemblMetazoa"/>
        </authorList>
    </citation>
    <scope>IDENTIFICATION</scope>
    <source>
        <strain evidence="1">DF5081</strain>
    </source>
</reference>
<organism evidence="1 2">
    <name type="scientific">Caenorhabditis japonica</name>
    <dbReference type="NCBI Taxonomy" id="281687"/>
    <lineage>
        <taxon>Eukaryota</taxon>
        <taxon>Metazoa</taxon>
        <taxon>Ecdysozoa</taxon>
        <taxon>Nematoda</taxon>
        <taxon>Chromadorea</taxon>
        <taxon>Rhabditida</taxon>
        <taxon>Rhabditina</taxon>
        <taxon>Rhabditomorpha</taxon>
        <taxon>Rhabditoidea</taxon>
        <taxon>Rhabditidae</taxon>
        <taxon>Peloderinae</taxon>
        <taxon>Caenorhabditis</taxon>
    </lineage>
</organism>
<name>A0A8R1IFW1_CAEJA</name>
<dbReference type="AlphaFoldDB" id="A0A8R1IFW1"/>
<dbReference type="EnsemblMetazoa" id="CJA35296.1">
    <property type="protein sequence ID" value="CJA35296.1"/>
    <property type="gene ID" value="WBGene00211143"/>
</dbReference>
<proteinExistence type="predicted"/>
<dbReference type="Proteomes" id="UP000005237">
    <property type="component" value="Unassembled WGS sequence"/>
</dbReference>
<sequence length="107" mass="12418">MLKFQPSSTLFCLIIIIILIILPIPKVSSFPLFLPRADHNVVDVEEDIGNSPDEMMVLRKNETRHERVLKLQHYFKEGDDSTWSWRDAVCSVFHAVSLFPPNCYRDS</sequence>
<evidence type="ECO:0000313" key="2">
    <source>
        <dbReference type="Proteomes" id="UP000005237"/>
    </source>
</evidence>
<accession>A0A8R1IFW1</accession>